<evidence type="ECO:0000256" key="7">
    <source>
        <dbReference type="ARBA" id="ARBA00022723"/>
    </source>
</evidence>
<evidence type="ECO:0000313" key="15">
    <source>
        <dbReference type="RefSeq" id="XP_014676599.1"/>
    </source>
</evidence>
<dbReference type="RefSeq" id="XP_014676599.1">
    <property type="nucleotide sequence ID" value="XM_014821113.1"/>
</dbReference>
<evidence type="ECO:0000256" key="11">
    <source>
        <dbReference type="ARBA" id="ARBA00023136"/>
    </source>
</evidence>
<dbReference type="InterPro" id="IPR052463">
    <property type="entry name" value="O-linked_mannose_GnT"/>
</dbReference>
<evidence type="ECO:0000313" key="14">
    <source>
        <dbReference type="Proteomes" id="UP000695022"/>
    </source>
</evidence>
<comment type="cofactor">
    <cofactor evidence="13">
        <name>Mn(2+)</name>
        <dbReference type="ChEBI" id="CHEBI:29035"/>
    </cofactor>
    <text evidence="13">The cofactor is mostly bound to the substrate.</text>
</comment>
<evidence type="ECO:0000256" key="5">
    <source>
        <dbReference type="ARBA" id="ARBA00022679"/>
    </source>
</evidence>
<comment type="function">
    <text evidence="13">Initiates complex N-linked carbohydrate formation. Essential for the conversion of high-mannose to hybrid and complex N-glycans.</text>
</comment>
<organism evidence="14 15">
    <name type="scientific">Priapulus caudatus</name>
    <name type="common">Priapulid worm</name>
    <dbReference type="NCBI Taxonomy" id="37621"/>
    <lineage>
        <taxon>Eukaryota</taxon>
        <taxon>Metazoa</taxon>
        <taxon>Ecdysozoa</taxon>
        <taxon>Scalidophora</taxon>
        <taxon>Priapulida</taxon>
        <taxon>Priapulimorpha</taxon>
        <taxon>Priapulimorphida</taxon>
        <taxon>Priapulidae</taxon>
        <taxon>Priapulus</taxon>
    </lineage>
</organism>
<comment type="pathway">
    <text evidence="2 13">Protein modification; protein glycosylation.</text>
</comment>
<comment type="similarity">
    <text evidence="3 13">Belongs to the glycosyltransferase 13 family.</text>
</comment>
<gene>
    <name evidence="15" type="primary">LOC106816488</name>
</gene>
<dbReference type="PANTHER" id="PTHR46396:SF2">
    <property type="entry name" value="ILEI_PANDER DOMAIN-CONTAINING PROTEIN"/>
    <property type="match status" value="1"/>
</dbReference>
<keyword evidence="14" id="KW-1185">Reference proteome</keyword>
<dbReference type="InterPro" id="IPR004139">
    <property type="entry name" value="Glyco_trans_13"/>
</dbReference>
<keyword evidence="10 13" id="KW-0333">Golgi apparatus</keyword>
<evidence type="ECO:0000256" key="8">
    <source>
        <dbReference type="ARBA" id="ARBA00022968"/>
    </source>
</evidence>
<comment type="subcellular location">
    <subcellularLocation>
        <location evidence="1 13">Golgi apparatus membrane</location>
        <topology evidence="1 13">Single-pass type II membrane protein</topology>
    </subcellularLocation>
</comment>
<dbReference type="EC" id="2.4.1.101" evidence="13"/>
<keyword evidence="12 13" id="KW-0464">Manganese</keyword>
<protein>
    <recommendedName>
        <fullName evidence="13">Alpha-1,3-mannosyl-glycoprotein 2-beta-N-acetylglucosaminyltransferase</fullName>
        <shortName evidence="13">GNT-I</shortName>
        <shortName evidence="13">GlcNAc-T I</shortName>
        <ecNumber evidence="13">2.4.1.101</ecNumber>
    </recommendedName>
    <alternativeName>
        <fullName evidence="13">N-glycosyl-oligosaccharide-glycoprotein N-acetylglucosaminyltransferase I</fullName>
    </alternativeName>
</protein>
<accession>A0ABM1EWM8</accession>
<evidence type="ECO:0000256" key="6">
    <source>
        <dbReference type="ARBA" id="ARBA00022692"/>
    </source>
</evidence>
<evidence type="ECO:0000256" key="13">
    <source>
        <dbReference type="RuleBase" id="RU368119"/>
    </source>
</evidence>
<comment type="catalytic activity">
    <reaction evidence="13">
        <text>N(4)-(alpha-D-Man-(1-&gt;3)-[alpha-D-Man-(1-&gt;3)-[alpha-D-Man-(1-&gt;6)]-alpha-D-Man-(1-&gt;6)]-beta-D-Man-(1-&gt;4)-beta-D-GlcNAc-(1-&gt;4)-beta-D-GlcNAc)-L-asparaginyl-[protein] (N-glucan mannose isomer 5A1,2) + UDP-N-acetyl-alpha-D-glucosamine = N(4)-{beta-D-GlcNAc-(1-&gt;2)-alpha-D-Man-(1-&gt;3)-[alpha-D-Man-(1-&gt;3)-[alpha-D-Man-(1-&gt;6)]-alpha-D-Man-(1-&gt;6)]-beta-D-Man-(1-&gt;4)-beta-D-GlcNAc-(1-&gt;4)-beta-D-GlcNAc}-L-asparaginyl-[protein] + UDP + H(+)</text>
        <dbReference type="Rhea" id="RHEA:11456"/>
        <dbReference type="Rhea" id="RHEA-COMP:14367"/>
        <dbReference type="Rhea" id="RHEA-COMP:14368"/>
        <dbReference type="ChEBI" id="CHEBI:15378"/>
        <dbReference type="ChEBI" id="CHEBI:57705"/>
        <dbReference type="ChEBI" id="CHEBI:58223"/>
        <dbReference type="ChEBI" id="CHEBI:59087"/>
        <dbReference type="ChEBI" id="CHEBI:60625"/>
        <dbReference type="EC" id="2.4.1.101"/>
    </reaction>
</comment>
<proteinExistence type="inferred from homology"/>
<evidence type="ECO:0000256" key="3">
    <source>
        <dbReference type="ARBA" id="ARBA00006492"/>
    </source>
</evidence>
<evidence type="ECO:0000256" key="10">
    <source>
        <dbReference type="ARBA" id="ARBA00023034"/>
    </source>
</evidence>
<dbReference type="PANTHER" id="PTHR46396">
    <property type="entry name" value="PROTEIN O-LINKED-MANNOSE BETA-1,2-N-ACETYLGLUCOSAMINYLTRANSFERASE 1"/>
    <property type="match status" value="1"/>
</dbReference>
<name>A0ABM1EWM8_PRICU</name>
<keyword evidence="7 13" id="KW-0479">Metal-binding</keyword>
<evidence type="ECO:0000256" key="2">
    <source>
        <dbReference type="ARBA" id="ARBA00004922"/>
    </source>
</evidence>
<keyword evidence="8 13" id="KW-0735">Signal-anchor</keyword>
<evidence type="ECO:0000256" key="1">
    <source>
        <dbReference type="ARBA" id="ARBA00004323"/>
    </source>
</evidence>
<dbReference type="Pfam" id="PF03071">
    <property type="entry name" value="GNT-I"/>
    <property type="match status" value="1"/>
</dbReference>
<dbReference type="Proteomes" id="UP000695022">
    <property type="component" value="Unplaced"/>
</dbReference>
<keyword evidence="4 13" id="KW-0328">Glycosyltransferase</keyword>
<keyword evidence="11" id="KW-0472">Membrane</keyword>
<evidence type="ECO:0000256" key="4">
    <source>
        <dbReference type="ARBA" id="ARBA00022676"/>
    </source>
</evidence>
<evidence type="ECO:0000256" key="12">
    <source>
        <dbReference type="ARBA" id="ARBA00023211"/>
    </source>
</evidence>
<dbReference type="GeneID" id="106816488"/>
<dbReference type="Gene3D" id="3.90.550.10">
    <property type="entry name" value="Spore Coat Polysaccharide Biosynthesis Protein SpsA, Chain A"/>
    <property type="match status" value="1"/>
</dbReference>
<reference evidence="15" key="1">
    <citation type="submission" date="2025-08" db="UniProtKB">
        <authorList>
            <consortium name="RefSeq"/>
        </authorList>
    </citation>
    <scope>IDENTIFICATION</scope>
</reference>
<keyword evidence="9" id="KW-1133">Transmembrane helix</keyword>
<keyword evidence="6" id="KW-0812">Transmembrane</keyword>
<dbReference type="InterPro" id="IPR029044">
    <property type="entry name" value="Nucleotide-diphossugar_trans"/>
</dbReference>
<evidence type="ECO:0000256" key="9">
    <source>
        <dbReference type="ARBA" id="ARBA00022989"/>
    </source>
</evidence>
<sequence length="199" mass="22766">MIKAVEKVWTLPYFLDKEGEVHDKLIVLEEELILASDFLHYMGQLLPILDKDESICSVSAWNVNGYEGLSEDPAAVFRVEDGFPGLGFMIRRGFYARFLDKHLSSCCRNRTWDGWTPAASGNLTLTDVIIPEVSRVYRRPHVGVSKDNSLLDELFGRQRATNLVPYPLLKDTEQLVASRYDGGRCTSCWRRVTRYCRTI</sequence>
<keyword evidence="5" id="KW-0808">Transferase</keyword>